<proteinExistence type="predicted"/>
<dbReference type="PANTHER" id="PTHR37534">
    <property type="entry name" value="TRANSCRIPTIONAL ACTIVATOR PROTEIN UGA3"/>
    <property type="match status" value="1"/>
</dbReference>
<dbReference type="Proteomes" id="UP000244855">
    <property type="component" value="Unassembled WGS sequence"/>
</dbReference>
<dbReference type="STRING" id="97972.A0A2V1DHN8"/>
<dbReference type="Gene3D" id="4.10.240.10">
    <property type="entry name" value="Zn(2)-C6 fungal-type DNA-binding domain"/>
    <property type="match status" value="1"/>
</dbReference>
<dbReference type="GO" id="GO:0005634">
    <property type="term" value="C:nucleus"/>
    <property type="evidence" value="ECO:0007669"/>
    <property type="project" value="UniProtKB-SubCell"/>
</dbReference>
<dbReference type="PROSITE" id="PS50048">
    <property type="entry name" value="ZN2_CY6_FUNGAL_2"/>
    <property type="match status" value="1"/>
</dbReference>
<dbReference type="Pfam" id="PF00172">
    <property type="entry name" value="Zn_clus"/>
    <property type="match status" value="1"/>
</dbReference>
<sequence length="559" mass="61378">MNTKKAKSNCWTCKERKVGCDKTLPACDNCTRSKRVCKGYGLKLAWPDKFDGRRKQKKYQADPESSATRYLTDDDGRFVFLNTTFDDVEGRKTTWEEFLCEERSRRGVGGLRGALTIHGVEGGRAELLSYYDSVVARMITTIDDDTNGFRLNLIPMALSSTETSSKSLLEATLALAAFHVGREEDALKHKVRAIRLLSDSIQSPHQNKIAQFSTCMMLCVYSVFDSSDTTWNLHLQGAKSVTQAFSEIDRSNPSIAFMMHWLQYHDIFSAYSHSPNPSEKGTKPIPTIVLPESTPKNQQIIGLLGCSLELLTLISHINTIRHYLSSTTTTTTSTSQQTRSPILTTLLHLRTRLLTLKQSILVHPGTTTGPISQPRISLTAELYRIATLLYLFQTITTHFPASTISSSLLTTSLTPSSSSSPSPTTTTATLPSSSLSDESRALTSRGLALLSRIPICTSPWPLFIIACNVTNDDAGRIAVMRIIERGGRERRVGNYGVVRGLVEGVWRRGDLLGTLAGGDGGGGGSAGVGAGTGGRQQQQQYFDYSSLGKIPRFKDWVSD</sequence>
<dbReference type="SUPFAM" id="SSF57701">
    <property type="entry name" value="Zn2/Cys6 DNA-binding domain"/>
    <property type="match status" value="1"/>
</dbReference>
<feature type="compositionally biased region" description="Low complexity" evidence="3">
    <location>
        <begin position="412"/>
        <end position="436"/>
    </location>
</feature>
<dbReference type="GO" id="GO:0000981">
    <property type="term" value="F:DNA-binding transcription factor activity, RNA polymerase II-specific"/>
    <property type="evidence" value="ECO:0007669"/>
    <property type="project" value="InterPro"/>
</dbReference>
<dbReference type="SMART" id="SM00066">
    <property type="entry name" value="GAL4"/>
    <property type="match status" value="1"/>
</dbReference>
<evidence type="ECO:0000256" key="1">
    <source>
        <dbReference type="ARBA" id="ARBA00004123"/>
    </source>
</evidence>
<feature type="domain" description="Zn(2)-C6 fungal-type" evidence="4">
    <location>
        <begin position="9"/>
        <end position="37"/>
    </location>
</feature>
<dbReference type="PANTHER" id="PTHR37534:SF49">
    <property type="entry name" value="LYSINE BIOSYNTHESIS REGULATORY PROTEIN LYS14"/>
    <property type="match status" value="1"/>
</dbReference>
<gene>
    <name evidence="5" type="ORF">DM02DRAFT_730495</name>
</gene>
<evidence type="ECO:0000259" key="4">
    <source>
        <dbReference type="PROSITE" id="PS50048"/>
    </source>
</evidence>
<organism evidence="5 6">
    <name type="scientific">Periconia macrospinosa</name>
    <dbReference type="NCBI Taxonomy" id="97972"/>
    <lineage>
        <taxon>Eukaryota</taxon>
        <taxon>Fungi</taxon>
        <taxon>Dikarya</taxon>
        <taxon>Ascomycota</taxon>
        <taxon>Pezizomycotina</taxon>
        <taxon>Dothideomycetes</taxon>
        <taxon>Pleosporomycetidae</taxon>
        <taxon>Pleosporales</taxon>
        <taxon>Massarineae</taxon>
        <taxon>Periconiaceae</taxon>
        <taxon>Periconia</taxon>
    </lineage>
</organism>
<feature type="region of interest" description="Disordered" evidence="3">
    <location>
        <begin position="412"/>
        <end position="437"/>
    </location>
</feature>
<protein>
    <recommendedName>
        <fullName evidence="4">Zn(2)-C6 fungal-type domain-containing protein</fullName>
    </recommendedName>
</protein>
<evidence type="ECO:0000256" key="2">
    <source>
        <dbReference type="ARBA" id="ARBA00023242"/>
    </source>
</evidence>
<dbReference type="InterPro" id="IPR001138">
    <property type="entry name" value="Zn2Cys6_DnaBD"/>
</dbReference>
<dbReference type="CDD" id="cd00067">
    <property type="entry name" value="GAL4"/>
    <property type="match status" value="1"/>
</dbReference>
<dbReference type="GO" id="GO:0045944">
    <property type="term" value="P:positive regulation of transcription by RNA polymerase II"/>
    <property type="evidence" value="ECO:0007669"/>
    <property type="project" value="TreeGrafter"/>
</dbReference>
<name>A0A2V1DHN8_9PLEO</name>
<evidence type="ECO:0000313" key="6">
    <source>
        <dbReference type="Proteomes" id="UP000244855"/>
    </source>
</evidence>
<comment type="subcellular location">
    <subcellularLocation>
        <location evidence="1">Nucleus</location>
    </subcellularLocation>
</comment>
<dbReference type="InterPro" id="IPR036864">
    <property type="entry name" value="Zn2-C6_fun-type_DNA-bd_sf"/>
</dbReference>
<dbReference type="AlphaFoldDB" id="A0A2V1DHN8"/>
<dbReference type="OrthoDB" id="3796677at2759"/>
<dbReference type="Pfam" id="PF11951">
    <property type="entry name" value="Fungal_trans_2"/>
    <property type="match status" value="1"/>
</dbReference>
<dbReference type="GO" id="GO:0000976">
    <property type="term" value="F:transcription cis-regulatory region binding"/>
    <property type="evidence" value="ECO:0007669"/>
    <property type="project" value="TreeGrafter"/>
</dbReference>
<dbReference type="EMBL" id="KZ805433">
    <property type="protein sequence ID" value="PVH97578.1"/>
    <property type="molecule type" value="Genomic_DNA"/>
</dbReference>
<keyword evidence="6" id="KW-1185">Reference proteome</keyword>
<accession>A0A2V1DHN8</accession>
<dbReference type="InterPro" id="IPR021858">
    <property type="entry name" value="Fun_TF"/>
</dbReference>
<evidence type="ECO:0000256" key="3">
    <source>
        <dbReference type="SAM" id="MobiDB-lite"/>
    </source>
</evidence>
<keyword evidence="2" id="KW-0539">Nucleus</keyword>
<reference evidence="5 6" key="1">
    <citation type="journal article" date="2018" name="Sci. Rep.">
        <title>Comparative genomics provides insights into the lifestyle and reveals functional heterogeneity of dark septate endophytic fungi.</title>
        <authorList>
            <person name="Knapp D.G."/>
            <person name="Nemeth J.B."/>
            <person name="Barry K."/>
            <person name="Hainaut M."/>
            <person name="Henrissat B."/>
            <person name="Johnson J."/>
            <person name="Kuo A."/>
            <person name="Lim J.H.P."/>
            <person name="Lipzen A."/>
            <person name="Nolan M."/>
            <person name="Ohm R.A."/>
            <person name="Tamas L."/>
            <person name="Grigoriev I.V."/>
            <person name="Spatafora J.W."/>
            <person name="Nagy L.G."/>
            <person name="Kovacs G.M."/>
        </authorList>
    </citation>
    <scope>NUCLEOTIDE SEQUENCE [LARGE SCALE GENOMIC DNA]</scope>
    <source>
        <strain evidence="5 6">DSE2036</strain>
    </source>
</reference>
<dbReference type="GO" id="GO:0008270">
    <property type="term" value="F:zinc ion binding"/>
    <property type="evidence" value="ECO:0007669"/>
    <property type="project" value="InterPro"/>
</dbReference>
<evidence type="ECO:0000313" key="5">
    <source>
        <dbReference type="EMBL" id="PVH97578.1"/>
    </source>
</evidence>